<organism evidence="2 3">
    <name type="scientific">Virgibacillus dokdonensis</name>
    <dbReference type="NCBI Taxonomy" id="302167"/>
    <lineage>
        <taxon>Bacteria</taxon>
        <taxon>Bacillati</taxon>
        <taxon>Bacillota</taxon>
        <taxon>Bacilli</taxon>
        <taxon>Bacillales</taxon>
        <taxon>Bacillaceae</taxon>
        <taxon>Virgibacillus</taxon>
    </lineage>
</organism>
<dbReference type="Proteomes" id="UP000256488">
    <property type="component" value="Unassembled WGS sequence"/>
</dbReference>
<gene>
    <name evidence="2" type="ORF">CAI16_19845</name>
</gene>
<dbReference type="InterPro" id="IPR024976">
    <property type="entry name" value="DUF3885"/>
</dbReference>
<protein>
    <recommendedName>
        <fullName evidence="1">DUF3885 domain-containing protein</fullName>
    </recommendedName>
</protein>
<dbReference type="RefSeq" id="WP_116279785.1">
    <property type="nucleotide sequence ID" value="NZ_NFZX01000101.1"/>
</dbReference>
<dbReference type="Pfam" id="PF13021">
    <property type="entry name" value="DUF3885"/>
    <property type="match status" value="1"/>
</dbReference>
<sequence>MSNPYDEEDDTRLHRFAVKTTIANVRKVVWIQKCIYKDFCGAGIFNDFELYIARIRDGVVYYLYDDRGLDVVGHSKESLQAIYNAHSSILLDYDRERIDQQFKLK</sequence>
<name>A0A3E0WFR4_9BACI</name>
<dbReference type="EMBL" id="NFZX01000101">
    <property type="protein sequence ID" value="RFA31782.1"/>
    <property type="molecule type" value="Genomic_DNA"/>
</dbReference>
<proteinExistence type="predicted"/>
<reference evidence="2 3" key="1">
    <citation type="submission" date="2017-05" db="EMBL/GenBank/DDBJ databases">
        <title>Virgibacillus sp. AK90 isolated from a saltern of Kakinada, India.</title>
        <authorList>
            <person name="Gupta V."/>
            <person name="Sidhu C."/>
            <person name="Korpole S."/>
            <person name="Pinnaka A.K."/>
        </authorList>
    </citation>
    <scope>NUCLEOTIDE SEQUENCE [LARGE SCALE GENOMIC DNA]</scope>
    <source>
        <strain evidence="2 3">AK90</strain>
    </source>
</reference>
<accession>A0A3E0WFR4</accession>
<feature type="domain" description="DUF3885" evidence="1">
    <location>
        <begin position="5"/>
        <end position="94"/>
    </location>
</feature>
<evidence type="ECO:0000313" key="2">
    <source>
        <dbReference type="EMBL" id="RFA31782.1"/>
    </source>
</evidence>
<comment type="caution">
    <text evidence="2">The sequence shown here is derived from an EMBL/GenBank/DDBJ whole genome shotgun (WGS) entry which is preliminary data.</text>
</comment>
<dbReference type="AlphaFoldDB" id="A0A3E0WFR4"/>
<evidence type="ECO:0000313" key="3">
    <source>
        <dbReference type="Proteomes" id="UP000256488"/>
    </source>
</evidence>
<evidence type="ECO:0000259" key="1">
    <source>
        <dbReference type="Pfam" id="PF13021"/>
    </source>
</evidence>